<evidence type="ECO:0000256" key="2">
    <source>
        <dbReference type="ARBA" id="ARBA00012146"/>
    </source>
</evidence>
<evidence type="ECO:0000313" key="7">
    <source>
        <dbReference type="Proteomes" id="UP000199341"/>
    </source>
</evidence>
<dbReference type="EMBL" id="FNIE01000013">
    <property type="protein sequence ID" value="SDO86501.1"/>
    <property type="molecule type" value="Genomic_DNA"/>
</dbReference>
<name>A0A1H0N1J7_9ACTN</name>
<dbReference type="STRING" id="310781.SAMN05216259_113182"/>
<dbReference type="Gene3D" id="3.90.80.10">
    <property type="entry name" value="Inorganic pyrophosphatase"/>
    <property type="match status" value="1"/>
</dbReference>
<dbReference type="CDD" id="cd00412">
    <property type="entry name" value="pyrophosphatase"/>
    <property type="match status" value="1"/>
</dbReference>
<dbReference type="GO" id="GO:0004427">
    <property type="term" value="F:inorganic diphosphate phosphatase activity"/>
    <property type="evidence" value="ECO:0007669"/>
    <property type="project" value="UniProtKB-EC"/>
</dbReference>
<dbReference type="GO" id="GO:0006796">
    <property type="term" value="P:phosphate-containing compound metabolic process"/>
    <property type="evidence" value="ECO:0007669"/>
    <property type="project" value="InterPro"/>
</dbReference>
<dbReference type="Proteomes" id="UP000199341">
    <property type="component" value="Unassembled WGS sequence"/>
</dbReference>
<gene>
    <name evidence="6" type="ORF">SAMN05216259_113182</name>
</gene>
<dbReference type="InterPro" id="IPR036649">
    <property type="entry name" value="Pyrophosphatase_sf"/>
</dbReference>
<dbReference type="GO" id="GO:0005737">
    <property type="term" value="C:cytoplasm"/>
    <property type="evidence" value="ECO:0007669"/>
    <property type="project" value="InterPro"/>
</dbReference>
<keyword evidence="5" id="KW-0460">Magnesium</keyword>
<evidence type="ECO:0000256" key="5">
    <source>
        <dbReference type="ARBA" id="ARBA00022842"/>
    </source>
</evidence>
<evidence type="ECO:0000256" key="3">
    <source>
        <dbReference type="ARBA" id="ARBA00022723"/>
    </source>
</evidence>
<dbReference type="GO" id="GO:0000287">
    <property type="term" value="F:magnesium ion binding"/>
    <property type="evidence" value="ECO:0007669"/>
    <property type="project" value="InterPro"/>
</dbReference>
<dbReference type="OrthoDB" id="5187599at2"/>
<accession>A0A1H0N1J7</accession>
<dbReference type="InterPro" id="IPR008162">
    <property type="entry name" value="Pyrophosphatase"/>
</dbReference>
<dbReference type="AlphaFoldDB" id="A0A1H0N1J7"/>
<evidence type="ECO:0000256" key="4">
    <source>
        <dbReference type="ARBA" id="ARBA00022801"/>
    </source>
</evidence>
<keyword evidence="3" id="KW-0479">Metal-binding</keyword>
<sequence length="163" mass="18222">MAFDVTVVIPRGSRNKYAMDHRRHRIRLDRTLFTATRYPADHGYVEGTRGRGGEPLGALVVLRDPTFPGCVVECRAIGLYVLRDEKGTEEQVLCVPARDPRYAALQDIGDVPEFQRREIAHFFEVYKELEPGGSVEGSHWADRAAASAEIEASRQRAARAEGP</sequence>
<dbReference type="Pfam" id="PF00719">
    <property type="entry name" value="Pyrophosphatase"/>
    <property type="match status" value="1"/>
</dbReference>
<proteinExistence type="predicted"/>
<evidence type="ECO:0000256" key="1">
    <source>
        <dbReference type="ARBA" id="ARBA00001946"/>
    </source>
</evidence>
<keyword evidence="7" id="KW-1185">Reference proteome</keyword>
<dbReference type="PANTHER" id="PTHR10286">
    <property type="entry name" value="INORGANIC PYROPHOSPHATASE"/>
    <property type="match status" value="1"/>
</dbReference>
<dbReference type="RefSeq" id="WP_093787144.1">
    <property type="nucleotide sequence ID" value="NZ_FNIE01000013.1"/>
</dbReference>
<dbReference type="EC" id="3.6.1.1" evidence="2"/>
<comment type="cofactor">
    <cofactor evidence="1">
        <name>Mg(2+)</name>
        <dbReference type="ChEBI" id="CHEBI:18420"/>
    </cofactor>
</comment>
<evidence type="ECO:0000313" key="6">
    <source>
        <dbReference type="EMBL" id="SDO86501.1"/>
    </source>
</evidence>
<keyword evidence="4" id="KW-0378">Hydrolase</keyword>
<dbReference type="SUPFAM" id="SSF50324">
    <property type="entry name" value="Inorganic pyrophosphatase"/>
    <property type="match status" value="1"/>
</dbReference>
<organism evidence="6 7">
    <name type="scientific">Actinacidiphila guanduensis</name>
    <dbReference type="NCBI Taxonomy" id="310781"/>
    <lineage>
        <taxon>Bacteria</taxon>
        <taxon>Bacillati</taxon>
        <taxon>Actinomycetota</taxon>
        <taxon>Actinomycetes</taxon>
        <taxon>Kitasatosporales</taxon>
        <taxon>Streptomycetaceae</taxon>
        <taxon>Actinacidiphila</taxon>
    </lineage>
</organism>
<reference evidence="6 7" key="1">
    <citation type="submission" date="2016-10" db="EMBL/GenBank/DDBJ databases">
        <authorList>
            <person name="de Groot N.N."/>
        </authorList>
    </citation>
    <scope>NUCLEOTIDE SEQUENCE [LARGE SCALE GENOMIC DNA]</scope>
    <source>
        <strain evidence="6 7">CGMCC 4.2022</strain>
    </source>
</reference>
<protein>
    <recommendedName>
        <fullName evidence="2">inorganic diphosphatase</fullName>
        <ecNumber evidence="2">3.6.1.1</ecNumber>
    </recommendedName>
</protein>